<sequence>MFNSNQFDVIVIGSGIGGLTTAAILAKFNHKKVLILEQHFIVGGFTQEFKHKGFQWDIGVQAVTEMAKGDIGRIIFDYITDGKLQWQKLPNPSDTLVYPDFTFNISSNPQGNLSDLVRMFPHEKASLRRYFSDLKKVTIWYRINLIANFAPQWLKKIIKPFLRQLGKTAHLTAKEYVERNFHNPQLKALLTSQWGAYGLPPSQISFGIHAVAMTSYGKGSWYPVGGSQAIVECILPTITKVGGRILTQRQVTEIIVKNGVAIGVKARKTHDSTAEPEIYHAPIIISDAGAFNTYTKLLSEEYATTYCHQIKAFPKGYSMLFLFVGLKESPETLNLGTANYWIFNSYNHDQALQEQVAAPDKVINSCMLSFPSLKNHTTVRHTCEIIVYADYNYFEKWQSQPWKKRSSDYYKLKEKIAQKIIGFIEEYYPGFKELIEYYELATPLSVEYFIASDRGSLYGIPAIPKRFTQEWISPKTPIKNLYLSGTDALIHGIVGATIAGVLTTGIINGWFGFFKVMFAIIFENQKYYRKQCQ</sequence>
<dbReference type="RefSeq" id="WP_193931016.1">
    <property type="nucleotide sequence ID" value="NZ_CAWPMZ010000150.1"/>
</dbReference>
<name>A0ABR9UNB2_9CHRO</name>
<evidence type="ECO:0000313" key="8">
    <source>
        <dbReference type="Proteomes" id="UP000651156"/>
    </source>
</evidence>
<keyword evidence="6" id="KW-0472">Membrane</keyword>
<gene>
    <name evidence="7" type="ORF">IQ230_05270</name>
</gene>
<keyword evidence="1" id="KW-0285">Flavoprotein</keyword>
<proteinExistence type="predicted"/>
<accession>A0ABR9UNB2</accession>
<evidence type="ECO:0000256" key="5">
    <source>
        <dbReference type="ARBA" id="ARBA00023027"/>
    </source>
</evidence>
<protein>
    <submittedName>
        <fullName evidence="7">NAD(P)/FAD-dependent oxidoreductase</fullName>
    </submittedName>
</protein>
<dbReference type="PANTHER" id="PTHR46091:SF3">
    <property type="entry name" value="AMINE OXIDASE DOMAIN-CONTAINING PROTEIN"/>
    <property type="match status" value="1"/>
</dbReference>
<keyword evidence="2" id="KW-0732">Signal</keyword>
<dbReference type="SUPFAM" id="SSF51905">
    <property type="entry name" value="FAD/NAD(P)-binding domain"/>
    <property type="match status" value="1"/>
</dbReference>
<evidence type="ECO:0000256" key="6">
    <source>
        <dbReference type="SAM" id="Phobius"/>
    </source>
</evidence>
<evidence type="ECO:0000256" key="4">
    <source>
        <dbReference type="ARBA" id="ARBA00022857"/>
    </source>
</evidence>
<keyword evidence="3" id="KW-0274">FAD</keyword>
<keyword evidence="6" id="KW-0812">Transmembrane</keyword>
<evidence type="ECO:0000256" key="3">
    <source>
        <dbReference type="ARBA" id="ARBA00022827"/>
    </source>
</evidence>
<keyword evidence="8" id="KW-1185">Reference proteome</keyword>
<dbReference type="EMBL" id="JADEWN010000009">
    <property type="protein sequence ID" value="MBE9189782.1"/>
    <property type="molecule type" value="Genomic_DNA"/>
</dbReference>
<feature type="transmembrane region" description="Helical" evidence="6">
    <location>
        <begin position="488"/>
        <end position="521"/>
    </location>
</feature>
<dbReference type="Pfam" id="PF13450">
    <property type="entry name" value="NAD_binding_8"/>
    <property type="match status" value="1"/>
</dbReference>
<organism evidence="7 8">
    <name type="scientific">Gloeocapsopsis crepidinum LEGE 06123</name>
    <dbReference type="NCBI Taxonomy" id="588587"/>
    <lineage>
        <taxon>Bacteria</taxon>
        <taxon>Bacillati</taxon>
        <taxon>Cyanobacteriota</taxon>
        <taxon>Cyanophyceae</taxon>
        <taxon>Oscillatoriophycideae</taxon>
        <taxon>Chroococcales</taxon>
        <taxon>Chroococcaceae</taxon>
        <taxon>Gloeocapsopsis</taxon>
    </lineage>
</organism>
<dbReference type="PANTHER" id="PTHR46091">
    <property type="entry name" value="BLR7054 PROTEIN"/>
    <property type="match status" value="1"/>
</dbReference>
<evidence type="ECO:0000256" key="2">
    <source>
        <dbReference type="ARBA" id="ARBA00022729"/>
    </source>
</evidence>
<dbReference type="InterPro" id="IPR036188">
    <property type="entry name" value="FAD/NAD-bd_sf"/>
</dbReference>
<keyword evidence="4" id="KW-0521">NADP</keyword>
<dbReference type="InterPro" id="IPR052206">
    <property type="entry name" value="Retinol_saturase"/>
</dbReference>
<evidence type="ECO:0000313" key="7">
    <source>
        <dbReference type="EMBL" id="MBE9189782.1"/>
    </source>
</evidence>
<evidence type="ECO:0000256" key="1">
    <source>
        <dbReference type="ARBA" id="ARBA00022630"/>
    </source>
</evidence>
<comment type="caution">
    <text evidence="7">The sequence shown here is derived from an EMBL/GenBank/DDBJ whole genome shotgun (WGS) entry which is preliminary data.</text>
</comment>
<reference evidence="7 8" key="1">
    <citation type="submission" date="2020-10" db="EMBL/GenBank/DDBJ databases">
        <authorList>
            <person name="Castelo-Branco R."/>
            <person name="Eusebio N."/>
            <person name="Adriana R."/>
            <person name="Vieira A."/>
            <person name="Brugerolle De Fraissinette N."/>
            <person name="Rezende De Castro R."/>
            <person name="Schneider M.P."/>
            <person name="Vasconcelos V."/>
            <person name="Leao P.N."/>
        </authorList>
    </citation>
    <scope>NUCLEOTIDE SEQUENCE [LARGE SCALE GENOMIC DNA]</scope>
    <source>
        <strain evidence="7 8">LEGE 06123</strain>
    </source>
</reference>
<dbReference type="Proteomes" id="UP000651156">
    <property type="component" value="Unassembled WGS sequence"/>
</dbReference>
<keyword evidence="6" id="KW-1133">Transmembrane helix</keyword>
<dbReference type="Gene3D" id="3.50.50.60">
    <property type="entry name" value="FAD/NAD(P)-binding domain"/>
    <property type="match status" value="2"/>
</dbReference>
<keyword evidence="5" id="KW-0520">NAD</keyword>